<reference evidence="2 3" key="1">
    <citation type="submission" date="2023-09" db="EMBL/GenBank/DDBJ databases">
        <authorList>
            <person name="Rey-Velasco X."/>
        </authorList>
    </citation>
    <scope>NUCLEOTIDE SEQUENCE [LARGE SCALE GENOMIC DNA]</scope>
    <source>
        <strain evidence="2 3">W345</strain>
    </source>
</reference>
<feature type="signal peptide" evidence="1">
    <location>
        <begin position="1"/>
        <end position="19"/>
    </location>
</feature>
<evidence type="ECO:0000256" key="1">
    <source>
        <dbReference type="SAM" id="SignalP"/>
    </source>
</evidence>
<organism evidence="2 3">
    <name type="scientific">Banduia mediterranea</name>
    <dbReference type="NCBI Taxonomy" id="3075609"/>
    <lineage>
        <taxon>Bacteria</taxon>
        <taxon>Pseudomonadati</taxon>
        <taxon>Pseudomonadota</taxon>
        <taxon>Gammaproteobacteria</taxon>
        <taxon>Nevskiales</taxon>
        <taxon>Algiphilaceae</taxon>
        <taxon>Banduia</taxon>
    </lineage>
</organism>
<keyword evidence="1" id="KW-0732">Signal</keyword>
<name>A0ABU2WDG2_9GAMM</name>
<evidence type="ECO:0000313" key="3">
    <source>
        <dbReference type="Proteomes" id="UP001254608"/>
    </source>
</evidence>
<comment type="caution">
    <text evidence="2">The sequence shown here is derived from an EMBL/GenBank/DDBJ whole genome shotgun (WGS) entry which is preliminary data.</text>
</comment>
<evidence type="ECO:0008006" key="4">
    <source>
        <dbReference type="Google" id="ProtNLM"/>
    </source>
</evidence>
<feature type="chain" id="PRO_5047494300" description="DUF4124 domain-containing protein" evidence="1">
    <location>
        <begin position="20"/>
        <end position="222"/>
    </location>
</feature>
<sequence length="222" mass="25160">MCKAMMGIAMLLVALAAHGQQRIVCWTDEQGQRACGDRVPPKYARSERQVYDRRGLVVEVKAREKTPEELAEEDRLARLAAEKQAREQEQARYDGYLLQAYQSVADIIDTRDSRVRVLNGRLGLTEKSIADAERALIDLRKRADSLDDQDKPVPAKLEPQIADFETTLQRNRDSAARIRAERSQIVEQFAQDIARYRELRNLPVEDIPPAPMPAPVPTGKPE</sequence>
<dbReference type="RefSeq" id="WP_311363315.1">
    <property type="nucleotide sequence ID" value="NZ_JAVRIC010000001.1"/>
</dbReference>
<evidence type="ECO:0000313" key="2">
    <source>
        <dbReference type="EMBL" id="MDT0495923.1"/>
    </source>
</evidence>
<proteinExistence type="predicted"/>
<keyword evidence="3" id="KW-1185">Reference proteome</keyword>
<dbReference type="Proteomes" id="UP001254608">
    <property type="component" value="Unassembled WGS sequence"/>
</dbReference>
<protein>
    <recommendedName>
        <fullName evidence="4">DUF4124 domain-containing protein</fullName>
    </recommendedName>
</protein>
<accession>A0ABU2WDG2</accession>
<gene>
    <name evidence="2" type="ORF">RM530_00890</name>
</gene>
<dbReference type="EMBL" id="JAVRIC010000001">
    <property type="protein sequence ID" value="MDT0495923.1"/>
    <property type="molecule type" value="Genomic_DNA"/>
</dbReference>